<dbReference type="PANTHER" id="PTHR10909">
    <property type="entry name" value="ELECTRON TRANSPORT OXIDOREDUCTASE"/>
    <property type="match status" value="1"/>
</dbReference>
<feature type="binding site" evidence="14">
    <location>
        <position position="181"/>
    </location>
    <ligand>
        <name>FAD</name>
        <dbReference type="ChEBI" id="CHEBI:57692"/>
    </ligand>
</feature>
<feature type="compositionally biased region" description="Basic and acidic residues" evidence="15">
    <location>
        <begin position="1"/>
        <end position="10"/>
    </location>
</feature>
<keyword evidence="21" id="KW-1185">Reference proteome</keyword>
<keyword evidence="10" id="KW-0443">Lipid metabolism</keyword>
<dbReference type="Pfam" id="PF22924">
    <property type="entry name" value="ACOX_C_alpha1"/>
    <property type="match status" value="1"/>
</dbReference>
<evidence type="ECO:0000256" key="11">
    <source>
        <dbReference type="ARBA" id="ARBA00023140"/>
    </source>
</evidence>
<dbReference type="InterPro" id="IPR009100">
    <property type="entry name" value="AcylCoA_DH/oxidase_NM_dom_sf"/>
</dbReference>
<keyword evidence="6 12" id="KW-0285">Flavoprotein</keyword>
<evidence type="ECO:0000259" key="19">
    <source>
        <dbReference type="Pfam" id="PF22924"/>
    </source>
</evidence>
<dbReference type="Pfam" id="PF01756">
    <property type="entry name" value="ACOX"/>
    <property type="match status" value="1"/>
</dbReference>
<feature type="domain" description="Acyl-CoA oxidase C-terminal" evidence="16">
    <location>
        <begin position="542"/>
        <end position="721"/>
    </location>
</feature>
<evidence type="ECO:0000256" key="9">
    <source>
        <dbReference type="ARBA" id="ARBA00023002"/>
    </source>
</evidence>
<dbReference type="Gene3D" id="1.10.540.10">
    <property type="entry name" value="Acyl-CoA dehydrogenase/oxidase, N-terminal domain"/>
    <property type="match status" value="1"/>
</dbReference>
<comment type="pathway">
    <text evidence="4">Lipid metabolism; peroxisomal fatty acid beta-oxidation.</text>
</comment>
<organism evidence="20 21">
    <name type="scientific">Physocladia obscura</name>
    <dbReference type="NCBI Taxonomy" id="109957"/>
    <lineage>
        <taxon>Eukaryota</taxon>
        <taxon>Fungi</taxon>
        <taxon>Fungi incertae sedis</taxon>
        <taxon>Chytridiomycota</taxon>
        <taxon>Chytridiomycota incertae sedis</taxon>
        <taxon>Chytridiomycetes</taxon>
        <taxon>Chytridiales</taxon>
        <taxon>Chytriomycetaceae</taxon>
        <taxon>Physocladia</taxon>
    </lineage>
</organism>
<dbReference type="InterPro" id="IPR012258">
    <property type="entry name" value="Acyl-CoA_oxidase"/>
</dbReference>
<dbReference type="GO" id="GO:0033540">
    <property type="term" value="P:fatty acid beta-oxidation using acyl-CoA oxidase"/>
    <property type="evidence" value="ECO:0007669"/>
    <property type="project" value="TreeGrafter"/>
</dbReference>
<dbReference type="EMBL" id="JADGJH010000006">
    <property type="protein sequence ID" value="KAJ3143102.1"/>
    <property type="molecule type" value="Genomic_DNA"/>
</dbReference>
<keyword evidence="7 12" id="KW-0274">FAD</keyword>
<dbReference type="Pfam" id="PF02770">
    <property type="entry name" value="Acyl-CoA_dh_M"/>
    <property type="match status" value="1"/>
</dbReference>
<comment type="cofactor">
    <cofactor evidence="2">
        <name>FAD</name>
        <dbReference type="ChEBI" id="CHEBI:57692"/>
    </cofactor>
</comment>
<evidence type="ECO:0000256" key="14">
    <source>
        <dbReference type="PIRSR" id="PIRSR000168-2"/>
    </source>
</evidence>
<comment type="subcellular location">
    <subcellularLocation>
        <location evidence="3">Peroxisome</location>
    </subcellularLocation>
</comment>
<gene>
    <name evidence="20" type="ORF">HK100_010685</name>
</gene>
<evidence type="ECO:0000256" key="13">
    <source>
        <dbReference type="PIRSR" id="PIRSR000168-1"/>
    </source>
</evidence>
<dbReference type="InterPro" id="IPR002655">
    <property type="entry name" value="Acyl-CoA_oxidase_C"/>
</dbReference>
<evidence type="ECO:0000256" key="12">
    <source>
        <dbReference type="PIRNR" id="PIRNR000168"/>
    </source>
</evidence>
<dbReference type="FunFam" id="1.20.140.10:FF:000013">
    <property type="entry name" value="Acyl-coenzyme A oxidase"/>
    <property type="match status" value="1"/>
</dbReference>
<dbReference type="InterPro" id="IPR055060">
    <property type="entry name" value="ACOX_C_alpha1"/>
</dbReference>
<evidence type="ECO:0000259" key="16">
    <source>
        <dbReference type="Pfam" id="PF01756"/>
    </source>
</evidence>
<dbReference type="PANTHER" id="PTHR10909:SF250">
    <property type="entry name" value="PEROXISOMAL ACYL-COENZYME A OXIDASE 1"/>
    <property type="match status" value="1"/>
</dbReference>
<keyword evidence="9" id="KW-0560">Oxidoreductase</keyword>
<evidence type="ECO:0000259" key="17">
    <source>
        <dbReference type="Pfam" id="PF02770"/>
    </source>
</evidence>
<evidence type="ECO:0000256" key="2">
    <source>
        <dbReference type="ARBA" id="ARBA00001974"/>
    </source>
</evidence>
<dbReference type="SUPFAM" id="SSF56645">
    <property type="entry name" value="Acyl-CoA dehydrogenase NM domain-like"/>
    <property type="match status" value="1"/>
</dbReference>
<evidence type="ECO:0000256" key="15">
    <source>
        <dbReference type="SAM" id="MobiDB-lite"/>
    </source>
</evidence>
<comment type="similarity">
    <text evidence="5 12">Belongs to the acyl-CoA oxidase family.</text>
</comment>
<accession>A0AAD5TBN7</accession>
<evidence type="ECO:0000313" key="20">
    <source>
        <dbReference type="EMBL" id="KAJ3143102.1"/>
    </source>
</evidence>
<feature type="region of interest" description="Disordered" evidence="15">
    <location>
        <begin position="1"/>
        <end position="27"/>
    </location>
</feature>
<dbReference type="InterPro" id="IPR006091">
    <property type="entry name" value="Acyl-CoA_Oxase/DH_mid-dom"/>
</dbReference>
<dbReference type="InterPro" id="IPR029320">
    <property type="entry name" value="Acyl-CoA_ox_N"/>
</dbReference>
<dbReference type="InterPro" id="IPR036250">
    <property type="entry name" value="AcylCo_DH-like_C"/>
</dbReference>
<keyword evidence="8" id="KW-0276">Fatty acid metabolism</keyword>
<evidence type="ECO:0000256" key="5">
    <source>
        <dbReference type="ARBA" id="ARBA00006288"/>
    </source>
</evidence>
<evidence type="ECO:0000313" key="21">
    <source>
        <dbReference type="Proteomes" id="UP001211907"/>
    </source>
</evidence>
<evidence type="ECO:0000256" key="4">
    <source>
        <dbReference type="ARBA" id="ARBA00004846"/>
    </source>
</evidence>
<comment type="caution">
    <text evidence="20">The sequence shown here is derived from an EMBL/GenBank/DDBJ whole genome shotgun (WGS) entry which is preliminary data.</text>
</comment>
<dbReference type="SUPFAM" id="SSF47203">
    <property type="entry name" value="Acyl-CoA dehydrogenase C-terminal domain-like"/>
    <property type="match status" value="2"/>
</dbReference>
<evidence type="ECO:0000256" key="7">
    <source>
        <dbReference type="ARBA" id="ARBA00022827"/>
    </source>
</evidence>
<evidence type="ECO:0000259" key="18">
    <source>
        <dbReference type="Pfam" id="PF14749"/>
    </source>
</evidence>
<proteinExistence type="inferred from homology"/>
<dbReference type="GO" id="GO:0071949">
    <property type="term" value="F:FAD binding"/>
    <property type="evidence" value="ECO:0007669"/>
    <property type="project" value="InterPro"/>
</dbReference>
<evidence type="ECO:0000256" key="3">
    <source>
        <dbReference type="ARBA" id="ARBA00004275"/>
    </source>
</evidence>
<protein>
    <recommendedName>
        <fullName evidence="12">Acyl-coenzyme A oxidase</fullName>
    </recommendedName>
</protein>
<dbReference type="Proteomes" id="UP001211907">
    <property type="component" value="Unassembled WGS sequence"/>
</dbReference>
<feature type="active site" description="Proton acceptor" evidence="13">
    <location>
        <position position="483"/>
    </location>
</feature>
<feature type="domain" description="Acyl-coenzyme A oxidase N-terminal" evidence="18">
    <location>
        <begin position="61"/>
        <end position="175"/>
    </location>
</feature>
<dbReference type="GO" id="GO:0005504">
    <property type="term" value="F:fatty acid binding"/>
    <property type="evidence" value="ECO:0007669"/>
    <property type="project" value="TreeGrafter"/>
</dbReference>
<dbReference type="FunFam" id="1.10.540.10:FF:000015">
    <property type="entry name" value="Acyl-coenzyme A oxidase"/>
    <property type="match status" value="1"/>
</dbReference>
<dbReference type="Pfam" id="PF14749">
    <property type="entry name" value="Acyl-CoA_ox_N"/>
    <property type="match status" value="1"/>
</dbReference>
<evidence type="ECO:0000256" key="6">
    <source>
        <dbReference type="ARBA" id="ARBA00022630"/>
    </source>
</evidence>
<dbReference type="Gene3D" id="1.20.140.10">
    <property type="entry name" value="Butyryl-CoA Dehydrogenase, subunit A, domain 3"/>
    <property type="match status" value="2"/>
</dbReference>
<sequence>MSKKTSKDETNATAKAHARVRGPEPLTKRLDGIPDFFYALKASTPDGDSSLAAERAKASFDVHAMTKVLFGEQLMGVFTDTLSVIEADPVFNKENRYYMGRSDRFLNRLAMDSRFAQLARELKWNDAQRTVANLLIDEPGSFSLHTGMFMPCLNSQGTDEQRKYWLGLAHNYRIIGCYAQTELGHGSNVQGLETTATYIPEKEQFEIHSPTLTSAKWWVGGLGKTATHAVVMARLITKGKDMGPHPFIVPIRSLEDHKPFKGIMVGDVGPKMGFNCVDNGFILFNKYHIPRDHMLMRFSKVDKEGNYHAPPVQRISYGTMIFVRAYLVASSALALARGATVAVRYSAVRRQFTDPEASKEDPVFQHFTPAPQQNPKLKCETAVIDYSLQQFRLFPIIAQSYALHFSGFWMLRIYVKMMKNINDGNLDLLPEVHAASSGLKSLTTTIAAAGIEEARRSCGGHGYSLFSGLPDFLNTFLPLVTLEGDNHLLTQQTARYLLKQVRKYAQDPSSIPKSEGSTTKYLGDPLLPHWAAVKTEKDFHKPAALLEAYAHRSKRLVVDLATKMAKGQIWNDSLIEMYAISKAHCQYILLKNFIHAAYDEKRLAKQPEVGAALVKLCILFGLSTMQSELSEFVEDGFVSATQIAWLRAQIKVSLAAVRPDAVALVDSWAIPDYVLNSALGRYDGKVYESMFEMALKEPLNVNARTRGDVVEGYEEYLRPLIRRGLSDSTSEKAKL</sequence>
<dbReference type="AlphaFoldDB" id="A0AAD5TBN7"/>
<dbReference type="InterPro" id="IPR046373">
    <property type="entry name" value="Acyl-CoA_Oxase/DH_mid-dom_sf"/>
</dbReference>
<feature type="binding site" evidence="14">
    <location>
        <position position="220"/>
    </location>
    <ligand>
        <name>FAD</name>
        <dbReference type="ChEBI" id="CHEBI:57692"/>
    </ligand>
</feature>
<evidence type="ECO:0000256" key="10">
    <source>
        <dbReference type="ARBA" id="ARBA00023098"/>
    </source>
</evidence>
<name>A0AAD5TBN7_9FUNG</name>
<reference evidence="20" key="1">
    <citation type="submission" date="2020-05" db="EMBL/GenBank/DDBJ databases">
        <title>Phylogenomic resolution of chytrid fungi.</title>
        <authorList>
            <person name="Stajich J.E."/>
            <person name="Amses K."/>
            <person name="Simmons R."/>
            <person name="Seto K."/>
            <person name="Myers J."/>
            <person name="Bonds A."/>
            <person name="Quandt C.A."/>
            <person name="Barry K."/>
            <person name="Liu P."/>
            <person name="Grigoriev I."/>
            <person name="Longcore J.E."/>
            <person name="James T.Y."/>
        </authorList>
    </citation>
    <scope>NUCLEOTIDE SEQUENCE</scope>
    <source>
        <strain evidence="20">JEL0513</strain>
    </source>
</reference>
<dbReference type="GO" id="GO:0003997">
    <property type="term" value="F:acyl-CoA oxidase activity"/>
    <property type="evidence" value="ECO:0007669"/>
    <property type="project" value="UniProtKB-EC"/>
</dbReference>
<evidence type="ECO:0000256" key="1">
    <source>
        <dbReference type="ARBA" id="ARBA00001201"/>
    </source>
</evidence>
<dbReference type="GO" id="GO:0005777">
    <property type="term" value="C:peroxisome"/>
    <property type="evidence" value="ECO:0007669"/>
    <property type="project" value="UniProtKB-SubCell"/>
</dbReference>
<dbReference type="Gene3D" id="2.40.110.10">
    <property type="entry name" value="Butyryl-CoA Dehydrogenase, subunit A, domain 2"/>
    <property type="match status" value="1"/>
</dbReference>
<comment type="catalytic activity">
    <reaction evidence="1">
        <text>a 2,3-saturated acyl-CoA + O2 = a (2E)-enoyl-CoA + H2O2</text>
        <dbReference type="Rhea" id="RHEA:38959"/>
        <dbReference type="ChEBI" id="CHEBI:15379"/>
        <dbReference type="ChEBI" id="CHEBI:16240"/>
        <dbReference type="ChEBI" id="CHEBI:58856"/>
        <dbReference type="ChEBI" id="CHEBI:65111"/>
        <dbReference type="EC" id="1.3.3.6"/>
    </reaction>
</comment>
<dbReference type="FunFam" id="2.40.110.10:FF:000003">
    <property type="entry name" value="Acyl-coenzyme A oxidase"/>
    <property type="match status" value="1"/>
</dbReference>
<feature type="domain" description="Acyl-CoA oxidase C-alpha1" evidence="19">
    <location>
        <begin position="317"/>
        <end position="498"/>
    </location>
</feature>
<dbReference type="InterPro" id="IPR037069">
    <property type="entry name" value="AcylCoA_DH/ox_N_sf"/>
</dbReference>
<dbReference type="GO" id="GO:0055088">
    <property type="term" value="P:lipid homeostasis"/>
    <property type="evidence" value="ECO:0007669"/>
    <property type="project" value="TreeGrafter"/>
</dbReference>
<dbReference type="PIRSF" id="PIRSF000168">
    <property type="entry name" value="Acyl-CoA_oxidase"/>
    <property type="match status" value="1"/>
</dbReference>
<keyword evidence="11" id="KW-0576">Peroxisome</keyword>
<feature type="domain" description="Acyl-CoA oxidase/dehydrogenase middle" evidence="17">
    <location>
        <begin position="177"/>
        <end position="285"/>
    </location>
</feature>
<dbReference type="FunFam" id="1.20.140.10:FF:000015">
    <property type="entry name" value="Acyl-coenzyme A oxidase"/>
    <property type="match status" value="1"/>
</dbReference>
<evidence type="ECO:0000256" key="8">
    <source>
        <dbReference type="ARBA" id="ARBA00022832"/>
    </source>
</evidence>